<reference evidence="15 16" key="1">
    <citation type="journal article" date="2015" name="Int. J. Syst. Evol. Microbiol.">
        <title>Carboxylicivirga linearis sp. nov., isolated from a sea cucumber culture pond.</title>
        <authorList>
            <person name="Wang F.Q."/>
            <person name="Zhou Y.X."/>
            <person name="Lin X.Z."/>
            <person name="Chen G.J."/>
            <person name="Du Z.J."/>
        </authorList>
    </citation>
    <scope>NUCLEOTIDE SEQUENCE [LARGE SCALE GENOMIC DNA]</scope>
    <source>
        <strain evidence="15 16">FB218</strain>
    </source>
</reference>
<evidence type="ECO:0000259" key="13">
    <source>
        <dbReference type="Pfam" id="PF13244"/>
    </source>
</evidence>
<feature type="transmembrane region" description="Helical" evidence="10">
    <location>
        <begin position="294"/>
        <end position="312"/>
    </location>
</feature>
<feature type="transmembrane region" description="Helical" evidence="10">
    <location>
        <begin position="266"/>
        <end position="287"/>
    </location>
</feature>
<feature type="transmembrane region" description="Helical" evidence="10">
    <location>
        <begin position="447"/>
        <end position="467"/>
    </location>
</feature>
<dbReference type="Pfam" id="PF00662">
    <property type="entry name" value="Proton_antipo_N"/>
    <property type="match status" value="1"/>
</dbReference>
<dbReference type="Pfam" id="PF00361">
    <property type="entry name" value="Proton_antipo_M"/>
    <property type="match status" value="1"/>
</dbReference>
<feature type="transmembrane region" description="Helical" evidence="10">
    <location>
        <begin position="30"/>
        <end position="47"/>
    </location>
</feature>
<dbReference type="Pfam" id="PF13244">
    <property type="entry name" value="MbhD"/>
    <property type="match status" value="1"/>
</dbReference>
<evidence type="ECO:0000256" key="2">
    <source>
        <dbReference type="ARBA" id="ARBA00022448"/>
    </source>
</evidence>
<evidence type="ECO:0000256" key="4">
    <source>
        <dbReference type="ARBA" id="ARBA00022475"/>
    </source>
</evidence>
<feature type="transmembrane region" description="Helical" evidence="10">
    <location>
        <begin position="105"/>
        <end position="134"/>
    </location>
</feature>
<dbReference type="InterPro" id="IPR001516">
    <property type="entry name" value="Proton_antipo_N"/>
</dbReference>
<dbReference type="PANTHER" id="PTHR43373">
    <property type="entry name" value="NA(+)/H(+) ANTIPORTER SUBUNIT"/>
    <property type="match status" value="1"/>
</dbReference>
<keyword evidence="6 10" id="KW-1133">Transmembrane helix</keyword>
<feature type="transmembrane region" description="Helical" evidence="10">
    <location>
        <begin position="318"/>
        <end position="342"/>
    </location>
</feature>
<keyword evidence="4" id="KW-1003">Cell membrane</keyword>
<dbReference type="PRINTS" id="PR01434">
    <property type="entry name" value="NADHDHGNASE5"/>
</dbReference>
<accession>A0ABS5JTM9</accession>
<keyword evidence="8 10" id="KW-0472">Membrane</keyword>
<feature type="transmembrane region" description="Helical" evidence="10">
    <location>
        <begin position="594"/>
        <end position="613"/>
    </location>
</feature>
<dbReference type="InterPro" id="IPR050616">
    <property type="entry name" value="CPA3_Na-H_Antiporter_A"/>
</dbReference>
<evidence type="ECO:0000259" key="11">
    <source>
        <dbReference type="Pfam" id="PF00361"/>
    </source>
</evidence>
<evidence type="ECO:0000259" key="14">
    <source>
        <dbReference type="Pfam" id="PF20501"/>
    </source>
</evidence>
<feature type="domain" description="MrpA C-terminal/MbhE" evidence="14">
    <location>
        <begin position="681"/>
        <end position="758"/>
    </location>
</feature>
<feature type="transmembrane region" description="Helical" evidence="10">
    <location>
        <begin position="562"/>
        <end position="579"/>
    </location>
</feature>
<evidence type="ECO:0000256" key="6">
    <source>
        <dbReference type="ARBA" id="ARBA00022989"/>
    </source>
</evidence>
<feature type="transmembrane region" description="Helical" evidence="10">
    <location>
        <begin position="198"/>
        <end position="215"/>
    </location>
</feature>
<dbReference type="PANTHER" id="PTHR43373:SF1">
    <property type="entry name" value="NA(+)_H(+) ANTIPORTER SUBUNIT A"/>
    <property type="match status" value="1"/>
</dbReference>
<feature type="transmembrane region" description="Helical" evidence="10">
    <location>
        <begin position="155"/>
        <end position="178"/>
    </location>
</feature>
<sequence length="760" mass="83892">MILTALLLAFLSALLPFLFSKLEKVQGWLVALIPAILLAAFASLDVLNQSTILESTSWLPELGLNINFYIDGLSSLFIYLVLGMGIFVFAYANGYMKSYSGKSKFYSFLVLFMAAMLGLVSAGNMILLFIFWELTSISSFLLISFFHDKENSRKSALQALLITGVGGLALLGGFVIIGSVVGSYEIQDWIDNAELIRSSGYSTVALILIILGAFTKSAQFPFHFWLPNAMAAPTPVSAYLHSATMVKAGVYLLMRLGPVFGPTDMWQFTLPLFGSITFLLGAFFATVQTDLKRIFAYTTVSSLGALVMLIGIDTDLSILAALMFLLVHSLYKGALFMLAGIIDKRVGTRDIRLLGGLWRKMPVVTVITVLVLTSMAGVPPLIGFLGKEMIYEAKLQVPEAAPYMTTFSVLGNIFMVFVSIYVAYRVFFRTQIQWPKEPTRAGISKVFGPFLLATFSLLFGILPQRYIQPYLQLAIDSVRPEDIKLSIHLWHGFNLVLILSIITVMAGVLLFVFRKKTILLFTWVYESIFSVHFSDKFFKGIDNFMKVNKKKADVVQHGYQRFYLATIFSVAALFLWYIIVQTWGQPSVVDFDSLSWVLAVISAIIVVLSFMSLPSTLRRISVITIIGGVGYGISAIYLMYGAIDLAITQFLVDSLTVVLLVLVLPKLPKLVIYTKTKGAIKDLLIAGAFGSAMGIIAFTAATNPDVDKISEYFKEFSLSVAHGKNIVNVILVDFRGIDTMGEITVLVLASLGIYSLLKIK</sequence>
<evidence type="ECO:0000256" key="10">
    <source>
        <dbReference type="SAM" id="Phobius"/>
    </source>
</evidence>
<feature type="transmembrane region" description="Helical" evidence="10">
    <location>
        <begin position="620"/>
        <end position="640"/>
    </location>
</feature>
<evidence type="ECO:0000313" key="15">
    <source>
        <dbReference type="EMBL" id="MBS2097721.1"/>
    </source>
</evidence>
<feature type="domain" description="MrpA C-terminal/MbhD" evidence="13">
    <location>
        <begin position="605"/>
        <end position="669"/>
    </location>
</feature>
<feature type="transmembrane region" description="Helical" evidence="10">
    <location>
        <begin position="68"/>
        <end position="93"/>
    </location>
</feature>
<dbReference type="Proteomes" id="UP000708576">
    <property type="component" value="Unassembled WGS sequence"/>
</dbReference>
<evidence type="ECO:0000256" key="9">
    <source>
        <dbReference type="RuleBase" id="RU000320"/>
    </source>
</evidence>
<dbReference type="RefSeq" id="WP_212214485.1">
    <property type="nucleotide sequence ID" value="NZ_JAGUCO010000002.1"/>
</dbReference>
<comment type="caution">
    <text evidence="15">The sequence shown here is derived from an EMBL/GenBank/DDBJ whole genome shotgun (WGS) entry which is preliminary data.</text>
</comment>
<proteinExistence type="predicted"/>
<dbReference type="InterPro" id="IPR025383">
    <property type="entry name" value="MrpA_C/MbhD"/>
</dbReference>
<feature type="domain" description="NADH-Ubiquinone oxidoreductase (complex I) chain 5 N-terminal" evidence="12">
    <location>
        <begin position="61"/>
        <end position="106"/>
    </location>
</feature>
<evidence type="ECO:0000256" key="7">
    <source>
        <dbReference type="ARBA" id="ARBA00023065"/>
    </source>
</evidence>
<gene>
    <name evidence="15" type="ORF">KEM10_05475</name>
</gene>
<keyword evidence="2" id="KW-0813">Transport</keyword>
<feature type="transmembrane region" description="Helical" evidence="10">
    <location>
        <begin position="646"/>
        <end position="663"/>
    </location>
</feature>
<protein>
    <submittedName>
        <fullName evidence="15">DUF4040 domain-containing protein</fullName>
    </submittedName>
</protein>
<organism evidence="15 16">
    <name type="scientific">Carboxylicivirga linearis</name>
    <dbReference type="NCBI Taxonomy" id="1628157"/>
    <lineage>
        <taxon>Bacteria</taxon>
        <taxon>Pseudomonadati</taxon>
        <taxon>Bacteroidota</taxon>
        <taxon>Bacteroidia</taxon>
        <taxon>Marinilabiliales</taxon>
        <taxon>Marinilabiliaceae</taxon>
        <taxon>Carboxylicivirga</taxon>
    </lineage>
</organism>
<feature type="domain" description="NADH:quinone oxidoreductase/Mrp antiporter transmembrane" evidence="11">
    <location>
        <begin position="122"/>
        <end position="399"/>
    </location>
</feature>
<dbReference type="Pfam" id="PF20501">
    <property type="entry name" value="MbhE"/>
    <property type="match status" value="1"/>
</dbReference>
<dbReference type="InterPro" id="IPR001750">
    <property type="entry name" value="ND/Mrp_TM"/>
</dbReference>
<feature type="transmembrane region" description="Helical" evidence="10">
    <location>
        <begin position="487"/>
        <end position="513"/>
    </location>
</feature>
<feature type="transmembrane region" description="Helical" evidence="10">
    <location>
        <begin position="739"/>
        <end position="757"/>
    </location>
</feature>
<keyword evidence="5 9" id="KW-0812">Transmembrane</keyword>
<feature type="transmembrane region" description="Helical" evidence="10">
    <location>
        <begin position="406"/>
        <end position="427"/>
    </location>
</feature>
<evidence type="ECO:0000259" key="12">
    <source>
        <dbReference type="Pfam" id="PF00662"/>
    </source>
</evidence>
<name>A0ABS5JTM9_9BACT</name>
<dbReference type="EMBL" id="JAGUCO010000002">
    <property type="protein sequence ID" value="MBS2097721.1"/>
    <property type="molecule type" value="Genomic_DNA"/>
</dbReference>
<keyword evidence="7" id="KW-0406">Ion transport</keyword>
<evidence type="ECO:0000313" key="16">
    <source>
        <dbReference type="Proteomes" id="UP000708576"/>
    </source>
</evidence>
<keyword evidence="3" id="KW-0050">Antiport</keyword>
<evidence type="ECO:0000256" key="1">
    <source>
        <dbReference type="ARBA" id="ARBA00004651"/>
    </source>
</evidence>
<keyword evidence="16" id="KW-1185">Reference proteome</keyword>
<evidence type="ECO:0000256" key="8">
    <source>
        <dbReference type="ARBA" id="ARBA00023136"/>
    </source>
</evidence>
<evidence type="ECO:0000256" key="5">
    <source>
        <dbReference type="ARBA" id="ARBA00022692"/>
    </source>
</evidence>
<feature type="transmembrane region" description="Helical" evidence="10">
    <location>
        <begin position="683"/>
        <end position="701"/>
    </location>
</feature>
<feature type="transmembrane region" description="Helical" evidence="10">
    <location>
        <begin position="363"/>
        <end position="386"/>
    </location>
</feature>
<comment type="subcellular location">
    <subcellularLocation>
        <location evidence="1">Cell membrane</location>
        <topology evidence="1">Multi-pass membrane protein</topology>
    </subcellularLocation>
    <subcellularLocation>
        <location evidence="9">Membrane</location>
        <topology evidence="9">Multi-pass membrane protein</topology>
    </subcellularLocation>
</comment>
<dbReference type="InterPro" id="IPR046806">
    <property type="entry name" value="MrpA_C/MbhE"/>
</dbReference>
<evidence type="ECO:0000256" key="3">
    <source>
        <dbReference type="ARBA" id="ARBA00022449"/>
    </source>
</evidence>